<dbReference type="OrthoDB" id="7510933at2"/>
<evidence type="ECO:0000313" key="2">
    <source>
        <dbReference type="Proteomes" id="UP000245629"/>
    </source>
</evidence>
<dbReference type="AlphaFoldDB" id="A0A2S2CWI2"/>
<evidence type="ECO:0000313" key="1">
    <source>
        <dbReference type="EMBL" id="AWK88884.1"/>
    </source>
</evidence>
<proteinExistence type="predicted"/>
<keyword evidence="1" id="KW-0614">Plasmid</keyword>
<name>A0A2S2CWI2_9PROT</name>
<gene>
    <name evidence="1" type="ORF">DEW08_22770</name>
</gene>
<sequence length="124" mass="13666">MRMGYTGWALPEEERARLLTLVPARYERLIAHHVTREYNVPEGHPLPAATAGDVVGVVDDGEGVQALIVEIDGTTDRPDGSTNHITWSLGPGRQPVESNSVIAGYGWRPVEPVTIRLEPRFFPL</sequence>
<dbReference type="EMBL" id="CP029356">
    <property type="protein sequence ID" value="AWK88884.1"/>
    <property type="molecule type" value="Genomic_DNA"/>
</dbReference>
<protein>
    <submittedName>
        <fullName evidence="1">Uncharacterized protein</fullName>
    </submittedName>
</protein>
<organism evidence="1 2">
    <name type="scientific">Azospirillum thermophilum</name>
    <dbReference type="NCBI Taxonomy" id="2202148"/>
    <lineage>
        <taxon>Bacteria</taxon>
        <taxon>Pseudomonadati</taxon>
        <taxon>Pseudomonadota</taxon>
        <taxon>Alphaproteobacteria</taxon>
        <taxon>Rhodospirillales</taxon>
        <taxon>Azospirillaceae</taxon>
        <taxon>Azospirillum</taxon>
    </lineage>
</organism>
<dbReference type="KEGG" id="azz:DEW08_22770"/>
<dbReference type="Proteomes" id="UP000245629">
    <property type="component" value="Plasmid unnamed1"/>
</dbReference>
<keyword evidence="2" id="KW-1185">Reference proteome</keyword>
<geneLocation type="plasmid" evidence="1 2">
    <name>unnamed1</name>
</geneLocation>
<reference evidence="2" key="1">
    <citation type="submission" date="2018-05" db="EMBL/GenBank/DDBJ databases">
        <title>Azospirillum thermophila sp. nov., a novel isolated from hot spring.</title>
        <authorList>
            <person name="Zhao Z."/>
        </authorList>
    </citation>
    <scope>NUCLEOTIDE SEQUENCE [LARGE SCALE GENOMIC DNA]</scope>
    <source>
        <strain evidence="2">CFH 70021</strain>
        <plasmid evidence="2">unnamed1</plasmid>
    </source>
</reference>
<accession>A0A2S2CWI2</accession>